<reference evidence="3" key="1">
    <citation type="journal article" date="2019" name="Int. J. Syst. Evol. Microbiol.">
        <title>The Global Catalogue of Microorganisms (GCM) 10K type strain sequencing project: providing services to taxonomists for standard genome sequencing and annotation.</title>
        <authorList>
            <consortium name="The Broad Institute Genomics Platform"/>
            <consortium name="The Broad Institute Genome Sequencing Center for Infectious Disease"/>
            <person name="Wu L."/>
            <person name="Ma J."/>
        </authorList>
    </citation>
    <scope>NUCLEOTIDE SEQUENCE [LARGE SCALE GENOMIC DNA]</scope>
    <source>
        <strain evidence="3">TISTR 1906</strain>
    </source>
</reference>
<dbReference type="InterPro" id="IPR035242">
    <property type="entry name" value="DUF5329"/>
</dbReference>
<feature type="signal peptide" evidence="1">
    <location>
        <begin position="1"/>
        <end position="21"/>
    </location>
</feature>
<evidence type="ECO:0000313" key="2">
    <source>
        <dbReference type="EMBL" id="MFD2753060.1"/>
    </source>
</evidence>
<evidence type="ECO:0000313" key="3">
    <source>
        <dbReference type="Proteomes" id="UP001597463"/>
    </source>
</evidence>
<keyword evidence="3" id="KW-1185">Reference proteome</keyword>
<protein>
    <submittedName>
        <fullName evidence="2">DUF5329 domain-containing protein</fullName>
    </submittedName>
</protein>
<organism evidence="2 3">
    <name type="scientific">Comamonas terrae</name>
    <dbReference type="NCBI Taxonomy" id="673548"/>
    <lineage>
        <taxon>Bacteria</taxon>
        <taxon>Pseudomonadati</taxon>
        <taxon>Pseudomonadota</taxon>
        <taxon>Betaproteobacteria</taxon>
        <taxon>Burkholderiales</taxon>
        <taxon>Comamonadaceae</taxon>
        <taxon>Comamonas</taxon>
    </lineage>
</organism>
<evidence type="ECO:0000256" key="1">
    <source>
        <dbReference type="SAM" id="SignalP"/>
    </source>
</evidence>
<accession>A0ABW5UHY5</accession>
<sequence length="123" mass="13631">MKPLASLVLGLLCALPPAARAEQPSPAAAQEIEHLIGYLHDSGCEFMRNGSWYGSTKAADHLRQKYDYLRKKGWVATAEDFIARAGSESSMSHKPYAVRCADQPAEPSGPWLQAELRRYRSAR</sequence>
<dbReference type="Pfam" id="PF17263">
    <property type="entry name" value="DUF5329"/>
    <property type="match status" value="1"/>
</dbReference>
<dbReference type="RefSeq" id="WP_066472314.1">
    <property type="nucleotide sequence ID" value="NZ_BCNT01000003.1"/>
</dbReference>
<gene>
    <name evidence="2" type="ORF">ACFSW6_03100</name>
</gene>
<name>A0ABW5UHY5_9BURK</name>
<comment type="caution">
    <text evidence="2">The sequence shown here is derived from an EMBL/GenBank/DDBJ whole genome shotgun (WGS) entry which is preliminary data.</text>
</comment>
<proteinExistence type="predicted"/>
<dbReference type="EMBL" id="JBHUMV010000001">
    <property type="protein sequence ID" value="MFD2753060.1"/>
    <property type="molecule type" value="Genomic_DNA"/>
</dbReference>
<keyword evidence="1" id="KW-0732">Signal</keyword>
<feature type="chain" id="PRO_5047502827" evidence="1">
    <location>
        <begin position="22"/>
        <end position="123"/>
    </location>
</feature>
<dbReference type="Proteomes" id="UP001597463">
    <property type="component" value="Unassembled WGS sequence"/>
</dbReference>